<dbReference type="EMBL" id="JAMYWD010000010">
    <property type="protein sequence ID" value="KAJ4958986.1"/>
    <property type="molecule type" value="Genomic_DNA"/>
</dbReference>
<evidence type="ECO:0000313" key="2">
    <source>
        <dbReference type="Proteomes" id="UP001141806"/>
    </source>
</evidence>
<proteinExistence type="predicted"/>
<dbReference type="Proteomes" id="UP001141806">
    <property type="component" value="Unassembled WGS sequence"/>
</dbReference>
<name>A0A9Q0H346_9MAGN</name>
<organism evidence="1 2">
    <name type="scientific">Protea cynaroides</name>
    <dbReference type="NCBI Taxonomy" id="273540"/>
    <lineage>
        <taxon>Eukaryota</taxon>
        <taxon>Viridiplantae</taxon>
        <taxon>Streptophyta</taxon>
        <taxon>Embryophyta</taxon>
        <taxon>Tracheophyta</taxon>
        <taxon>Spermatophyta</taxon>
        <taxon>Magnoliopsida</taxon>
        <taxon>Proteales</taxon>
        <taxon>Proteaceae</taxon>
        <taxon>Protea</taxon>
    </lineage>
</organism>
<keyword evidence="2" id="KW-1185">Reference proteome</keyword>
<protein>
    <submittedName>
        <fullName evidence="1">Uncharacterized protein</fullName>
    </submittedName>
</protein>
<comment type="caution">
    <text evidence="1">The sequence shown here is derived from an EMBL/GenBank/DDBJ whole genome shotgun (WGS) entry which is preliminary data.</text>
</comment>
<dbReference type="AlphaFoldDB" id="A0A9Q0H346"/>
<dbReference type="OrthoDB" id="1886825at2759"/>
<evidence type="ECO:0000313" key="1">
    <source>
        <dbReference type="EMBL" id="KAJ4958986.1"/>
    </source>
</evidence>
<accession>A0A9Q0H346</accession>
<gene>
    <name evidence="1" type="ORF">NE237_026097</name>
</gene>
<reference evidence="1" key="1">
    <citation type="journal article" date="2023" name="Plant J.">
        <title>The genome of the king protea, Protea cynaroides.</title>
        <authorList>
            <person name="Chang J."/>
            <person name="Duong T.A."/>
            <person name="Schoeman C."/>
            <person name="Ma X."/>
            <person name="Roodt D."/>
            <person name="Barker N."/>
            <person name="Li Z."/>
            <person name="Van de Peer Y."/>
            <person name="Mizrachi E."/>
        </authorList>
    </citation>
    <scope>NUCLEOTIDE SEQUENCE</scope>
    <source>
        <tissue evidence="1">Young leaves</tissue>
    </source>
</reference>
<sequence length="171" mass="20347">MHRRKTLFSLEAWRSAVFDRFYGWSLDIGVGVGTNAARSVAVEEDLQPPLLRDQEEIPSSSDFQIQEWETRVRAWLSMLPIRRNVMMIEMEAWVDSNMVTLPQELKVLPRPELYKRILSISKHMRRSNQVWWTLRIMANWYSLQIQNSKTIQTEKMEQREQIEPNQEVLLS</sequence>